<reference evidence="1 2" key="1">
    <citation type="journal article" date="2018" name="Sci. Rep.">
        <title>Genomic signatures of local adaptation to the degree of environmental predictability in rotifers.</title>
        <authorList>
            <person name="Franch-Gras L."/>
            <person name="Hahn C."/>
            <person name="Garcia-Roger E.M."/>
            <person name="Carmona M.J."/>
            <person name="Serra M."/>
            <person name="Gomez A."/>
        </authorList>
    </citation>
    <scope>NUCLEOTIDE SEQUENCE [LARGE SCALE GENOMIC DNA]</scope>
    <source>
        <strain evidence="1">HYR1</strain>
    </source>
</reference>
<keyword evidence="2" id="KW-1185">Reference proteome</keyword>
<protein>
    <submittedName>
        <fullName evidence="1">Uncharacterized protein</fullName>
    </submittedName>
</protein>
<accession>A0A3M7RYY3</accession>
<sequence>MRQQGVHMYAHVFNTINGKVPLILIGPIRVQKPPLYFDCVYWQTTSTDSGSVDCRSNRGASLGLVAILSSIFLKL</sequence>
<proteinExistence type="predicted"/>
<name>A0A3M7RYY3_BRAPC</name>
<dbReference type="Proteomes" id="UP000276133">
    <property type="component" value="Unassembled WGS sequence"/>
</dbReference>
<evidence type="ECO:0000313" key="1">
    <source>
        <dbReference type="EMBL" id="RNA28771.1"/>
    </source>
</evidence>
<evidence type="ECO:0000313" key="2">
    <source>
        <dbReference type="Proteomes" id="UP000276133"/>
    </source>
</evidence>
<organism evidence="1 2">
    <name type="scientific">Brachionus plicatilis</name>
    <name type="common">Marine rotifer</name>
    <name type="synonym">Brachionus muelleri</name>
    <dbReference type="NCBI Taxonomy" id="10195"/>
    <lineage>
        <taxon>Eukaryota</taxon>
        <taxon>Metazoa</taxon>
        <taxon>Spiralia</taxon>
        <taxon>Gnathifera</taxon>
        <taxon>Rotifera</taxon>
        <taxon>Eurotatoria</taxon>
        <taxon>Monogononta</taxon>
        <taxon>Pseudotrocha</taxon>
        <taxon>Ploima</taxon>
        <taxon>Brachionidae</taxon>
        <taxon>Brachionus</taxon>
    </lineage>
</organism>
<comment type="caution">
    <text evidence="1">The sequence shown here is derived from an EMBL/GenBank/DDBJ whole genome shotgun (WGS) entry which is preliminary data.</text>
</comment>
<dbReference type="EMBL" id="REGN01002344">
    <property type="protein sequence ID" value="RNA28771.1"/>
    <property type="molecule type" value="Genomic_DNA"/>
</dbReference>
<dbReference type="AlphaFoldDB" id="A0A3M7RYY3"/>
<gene>
    <name evidence="1" type="ORF">BpHYR1_036057</name>
</gene>